<dbReference type="PROSITE" id="PS50011">
    <property type="entry name" value="PROTEIN_KINASE_DOM"/>
    <property type="match status" value="1"/>
</dbReference>
<dbReference type="InterPro" id="IPR041784">
    <property type="entry name" value="FAK1/PYK2_FERM_C"/>
</dbReference>
<dbReference type="InterPro" id="IPR008266">
    <property type="entry name" value="Tyr_kinase_AS"/>
</dbReference>
<evidence type="ECO:0000256" key="2">
    <source>
        <dbReference type="ARBA" id="ARBA00004316"/>
    </source>
</evidence>
<dbReference type="GO" id="GO:0005886">
    <property type="term" value="C:plasma membrane"/>
    <property type="evidence" value="ECO:0007669"/>
    <property type="project" value="UniProtKB-SubCell"/>
</dbReference>
<evidence type="ECO:0000256" key="1">
    <source>
        <dbReference type="ARBA" id="ARBA00004246"/>
    </source>
</evidence>
<keyword evidence="9" id="KW-0808">Transferase</keyword>
<comment type="similarity">
    <text evidence="18">Belongs to the protein kinase superfamily. Tyr protein kinase family. Fes/fps subfamily.</text>
</comment>
<dbReference type="SUPFAM" id="SSF54236">
    <property type="entry name" value="Ubiquitin-like"/>
    <property type="match status" value="1"/>
</dbReference>
<dbReference type="InterPro" id="IPR000719">
    <property type="entry name" value="Prot_kinase_dom"/>
</dbReference>
<dbReference type="InterPro" id="IPR020635">
    <property type="entry name" value="Tyr_kinase_cat_dom"/>
</dbReference>
<evidence type="ECO:0000256" key="7">
    <source>
        <dbReference type="ARBA" id="ARBA00022490"/>
    </source>
</evidence>
<comment type="subcellular location">
    <subcellularLocation>
        <location evidence="1">Cell junction</location>
        <location evidence="1">Focal adhesion</location>
    </subcellularLocation>
    <subcellularLocation>
        <location evidence="3">Cell membrane</location>
        <topology evidence="3">Peripheral membrane protein</topology>
        <orientation evidence="3">Cytoplasmic side</orientation>
    </subcellularLocation>
    <subcellularLocation>
        <location evidence="2">Cell projection</location>
    </subcellularLocation>
    <subcellularLocation>
        <location evidence="4">Cytoplasm</location>
    </subcellularLocation>
</comment>
<dbReference type="CDD" id="cd13190">
    <property type="entry name" value="FERM_C_FAK1"/>
    <property type="match status" value="1"/>
</dbReference>
<dbReference type="InterPro" id="IPR019748">
    <property type="entry name" value="FERM_central"/>
</dbReference>
<dbReference type="STRING" id="623744.A0A553RIZ8"/>
<keyword evidence="16" id="KW-0966">Cell projection</keyword>
<evidence type="ECO:0000256" key="4">
    <source>
        <dbReference type="ARBA" id="ARBA00004496"/>
    </source>
</evidence>
<evidence type="ECO:0000256" key="9">
    <source>
        <dbReference type="ARBA" id="ARBA00022679"/>
    </source>
</evidence>
<dbReference type="SUPFAM" id="SSF56112">
    <property type="entry name" value="Protein kinase-like (PK-like)"/>
    <property type="match status" value="1"/>
</dbReference>
<accession>A0A553RIZ8</accession>
<dbReference type="InterPro" id="IPR011009">
    <property type="entry name" value="Kinase-like_dom_sf"/>
</dbReference>
<evidence type="ECO:0000256" key="8">
    <source>
        <dbReference type="ARBA" id="ARBA00022553"/>
    </source>
</evidence>
<protein>
    <recommendedName>
        <fullName evidence="5">non-specific protein-tyrosine kinase</fullName>
        <ecNumber evidence="5">2.7.10.2</ecNumber>
    </recommendedName>
</protein>
<evidence type="ECO:0000256" key="3">
    <source>
        <dbReference type="ARBA" id="ARBA00004413"/>
    </source>
</evidence>
<dbReference type="GO" id="GO:0042995">
    <property type="term" value="C:cell projection"/>
    <property type="evidence" value="ECO:0007669"/>
    <property type="project" value="UniProtKB-SubCell"/>
</dbReference>
<keyword evidence="12" id="KW-0067">ATP-binding</keyword>
<keyword evidence="8" id="KW-0597">Phosphoprotein</keyword>
<dbReference type="SMART" id="SM00295">
    <property type="entry name" value="B41"/>
    <property type="match status" value="1"/>
</dbReference>
<evidence type="ECO:0000256" key="17">
    <source>
        <dbReference type="ARBA" id="ARBA00051245"/>
    </source>
</evidence>
<dbReference type="GO" id="GO:0008284">
    <property type="term" value="P:positive regulation of cell population proliferation"/>
    <property type="evidence" value="ECO:0007669"/>
    <property type="project" value="UniProtKB-ARBA"/>
</dbReference>
<dbReference type="GO" id="GO:0007172">
    <property type="term" value="P:signal complex assembly"/>
    <property type="evidence" value="ECO:0007669"/>
    <property type="project" value="InterPro"/>
</dbReference>
<keyword evidence="14" id="KW-0472">Membrane</keyword>
<dbReference type="Gene3D" id="1.20.120.330">
    <property type="entry name" value="Nucleotidyltransferases domain 2"/>
    <property type="match status" value="1"/>
</dbReference>
<dbReference type="InterPro" id="IPR036137">
    <property type="entry name" value="Focal_adhe_kin_target_dom_sf"/>
</dbReference>
<evidence type="ECO:0000256" key="12">
    <source>
        <dbReference type="ARBA" id="ARBA00022840"/>
    </source>
</evidence>
<organism evidence="23 24">
    <name type="scientific">Danionella cerebrum</name>
    <dbReference type="NCBI Taxonomy" id="2873325"/>
    <lineage>
        <taxon>Eukaryota</taxon>
        <taxon>Metazoa</taxon>
        <taxon>Chordata</taxon>
        <taxon>Craniata</taxon>
        <taxon>Vertebrata</taxon>
        <taxon>Euteleostomi</taxon>
        <taxon>Actinopterygii</taxon>
        <taxon>Neopterygii</taxon>
        <taxon>Teleostei</taxon>
        <taxon>Ostariophysi</taxon>
        <taxon>Cypriniformes</taxon>
        <taxon>Danionidae</taxon>
        <taxon>Danioninae</taxon>
        <taxon>Danionella</taxon>
    </lineage>
</organism>
<comment type="catalytic activity">
    <reaction evidence="17">
        <text>L-tyrosyl-[protein] + ATP = O-phospho-L-tyrosyl-[protein] + ADP + H(+)</text>
        <dbReference type="Rhea" id="RHEA:10596"/>
        <dbReference type="Rhea" id="RHEA-COMP:10136"/>
        <dbReference type="Rhea" id="RHEA-COMP:20101"/>
        <dbReference type="ChEBI" id="CHEBI:15378"/>
        <dbReference type="ChEBI" id="CHEBI:30616"/>
        <dbReference type="ChEBI" id="CHEBI:46858"/>
        <dbReference type="ChEBI" id="CHEBI:61978"/>
        <dbReference type="ChEBI" id="CHEBI:456216"/>
        <dbReference type="EC" id="2.7.10.2"/>
    </reaction>
</comment>
<keyword evidence="15" id="KW-0829">Tyrosine-protein kinase</keyword>
<dbReference type="InterPro" id="IPR014352">
    <property type="entry name" value="FERM/acyl-CoA-bd_prot_sf"/>
</dbReference>
<dbReference type="Gene3D" id="3.30.200.20">
    <property type="entry name" value="Phosphorylase Kinase, domain 1"/>
    <property type="match status" value="1"/>
</dbReference>
<dbReference type="GO" id="GO:0004715">
    <property type="term" value="F:non-membrane spanning protein tyrosine kinase activity"/>
    <property type="evidence" value="ECO:0007669"/>
    <property type="project" value="UniProtKB-EC"/>
</dbReference>
<dbReference type="PROSITE" id="PS00109">
    <property type="entry name" value="PROTEIN_KINASE_TYR"/>
    <property type="match status" value="1"/>
</dbReference>
<dbReference type="Pfam" id="PF21477">
    <property type="entry name" value="FERM_C_FAK1"/>
    <property type="match status" value="1"/>
</dbReference>
<name>A0A553RIZ8_9TELE</name>
<dbReference type="GO" id="GO:0005925">
    <property type="term" value="C:focal adhesion"/>
    <property type="evidence" value="ECO:0007669"/>
    <property type="project" value="UniProtKB-SubCell"/>
</dbReference>
<feature type="compositionally biased region" description="Basic and acidic residues" evidence="20">
    <location>
        <begin position="693"/>
        <end position="711"/>
    </location>
</feature>
<dbReference type="GO" id="GO:0007165">
    <property type="term" value="P:signal transduction"/>
    <property type="evidence" value="ECO:0007669"/>
    <property type="project" value="UniProtKB-ARBA"/>
</dbReference>
<keyword evidence="11" id="KW-0418">Kinase</keyword>
<dbReference type="InterPro" id="IPR005189">
    <property type="entry name" value="Focal_adhesion_kin_target_dom"/>
</dbReference>
<dbReference type="PRINTS" id="PR00109">
    <property type="entry name" value="TYRKINASE"/>
</dbReference>
<dbReference type="Pfam" id="PF07714">
    <property type="entry name" value="PK_Tyr_Ser-Thr"/>
    <property type="match status" value="1"/>
</dbReference>
<evidence type="ECO:0000256" key="14">
    <source>
        <dbReference type="ARBA" id="ARBA00023136"/>
    </source>
</evidence>
<sequence>MASDASTLSWKVPSQDWDGGIKSPDLGPVGDGGPVKIIKVCFSSSNNLSKNFKLVKCDSSWQIKSQQSRLSCLFHNKGKKQYKTIIQSILVSGRLGPNVQNPGCFGLRLKHLKSEELHWLHPELTVGEVEQRYESHHAEAEWRYDLRIRYIPVDFMKRLKEDRTFLLYFYQQVRNDYMQHHANKVSDGMALQLGCLEIRRFYKDMNAKGLEKKSNFDLLEKEVGLDLFFPKCLIDSMKTKPLRKLVQQTFQQYSILKEDECMVKFFETYGEFSNFDEEIFPSVDLVIGPKGIRQRTKADSTAICLAEYKQIRSICYNIQSDSRILLLIEIEGAKQPLSISVGSLTVAENMADLIDGYCRLLNHSDSSLIAGPNKSVQLRNSLPDIPSGKKTESFRYSNSDIYCEIPDEKPPPPAKVGLSRRDVSLKRMLGEGFFGEVHEGVYQKKASNSFRNFSYNGEKIGVAVKTCKDCAPDIREKFMGEAVIMKNLDHAHIVRLIGVIEEDPVWIVMELCQLGELGKYLSKNPNLSSVTLVLFSLQICKALVYLQGMNMVHRDIAVRNVLVATPESVKLGDFGLSRYIEEEEYYKASVTRLPIKWMAPESINFRRFTAASDVWMFAVCLWEVMSRGKQPFHWLDNRDVINQLEQGNRLPKPELCPPALYSLMTRCWSYDPHDRPTFTELACNISDVHQMERELEAERERDKARNTRIPEPKFTISEPPPKPSRVNTTRFGNTLGVGLHLQLNEALCASSPDLASPCDYQSPVDSTNLLSIPNAPNRRLSLGEGDFSFGPSSKEDAQRLWQLEKERLKDTLKMQKEQMEEDTKWLRKEEKLLDPMVHEDSKIPEAPDPPLSYAELQHPPSKPPRISVQPAPTAELDRSEDKVYQCVMDVVKVVVQLKNDINTLPSTEYISPVKSVGLSLRDLINSVDDILPTLHISCRTEIEGTQKLLNKDLAELISKMRLAQQNAITSLKEECKKQMLAAAHTLAMDAKNLLDAVDQARVRSNLAKPKPDEPDSPAD</sequence>
<dbReference type="FunFam" id="1.10.510.10:FF:000027">
    <property type="entry name" value="Receptor protein-tyrosine kinase"/>
    <property type="match status" value="1"/>
</dbReference>
<evidence type="ECO:0000256" key="18">
    <source>
        <dbReference type="ARBA" id="ARBA00061333"/>
    </source>
</evidence>
<dbReference type="PANTHER" id="PTHR46221:SF11">
    <property type="entry name" value="NON-SPECIFIC PROTEIN-TYROSINE KINASE"/>
    <property type="match status" value="1"/>
</dbReference>
<dbReference type="SMART" id="SM00219">
    <property type="entry name" value="TyrKc"/>
    <property type="match status" value="1"/>
</dbReference>
<evidence type="ECO:0000256" key="15">
    <source>
        <dbReference type="ARBA" id="ARBA00023137"/>
    </source>
</evidence>
<feature type="region of interest" description="Disordered" evidence="20">
    <location>
        <begin position="839"/>
        <end position="869"/>
    </location>
</feature>
<dbReference type="GO" id="GO:0005737">
    <property type="term" value="C:cytoplasm"/>
    <property type="evidence" value="ECO:0007669"/>
    <property type="project" value="UniProtKB-SubCell"/>
</dbReference>
<keyword evidence="10" id="KW-0547">Nucleotide-binding</keyword>
<keyword evidence="19" id="KW-0175">Coiled coil</keyword>
<evidence type="ECO:0000313" key="24">
    <source>
        <dbReference type="Proteomes" id="UP000316079"/>
    </source>
</evidence>
<dbReference type="PANTHER" id="PTHR46221">
    <property type="entry name" value="FERM AND PDZ DOMAIN-CONTAINING PROTEIN FAMILY MEMBER"/>
    <property type="match status" value="1"/>
</dbReference>
<dbReference type="AlphaFoldDB" id="A0A553RIZ8"/>
<evidence type="ECO:0000256" key="19">
    <source>
        <dbReference type="SAM" id="Coils"/>
    </source>
</evidence>
<dbReference type="SUPFAM" id="SSF47031">
    <property type="entry name" value="Second domain of FERM"/>
    <property type="match status" value="1"/>
</dbReference>
<feature type="domain" description="FERM" evidence="22">
    <location>
        <begin position="59"/>
        <end position="365"/>
    </location>
</feature>
<dbReference type="FunFam" id="1.20.120.330:FF:000007">
    <property type="entry name" value="protein-tyrosine kinase 2-beta isoform X1"/>
    <property type="match status" value="1"/>
</dbReference>
<dbReference type="InterPro" id="IPR035963">
    <property type="entry name" value="FERM_2"/>
</dbReference>
<dbReference type="InterPro" id="IPR041390">
    <property type="entry name" value="FADK_N"/>
</dbReference>
<dbReference type="Gene3D" id="2.30.29.30">
    <property type="entry name" value="Pleckstrin-homology domain (PH domain)/Phosphotyrosine-binding domain (PTB)"/>
    <property type="match status" value="1"/>
</dbReference>
<dbReference type="Gene3D" id="3.10.20.90">
    <property type="entry name" value="Phosphatidylinositol 3-kinase Catalytic Subunit, Chain A, domain 1"/>
    <property type="match status" value="1"/>
</dbReference>
<evidence type="ECO:0000259" key="22">
    <source>
        <dbReference type="PROSITE" id="PS50057"/>
    </source>
</evidence>
<dbReference type="PROSITE" id="PS50057">
    <property type="entry name" value="FERM_3"/>
    <property type="match status" value="1"/>
</dbReference>
<evidence type="ECO:0000256" key="11">
    <source>
        <dbReference type="ARBA" id="ARBA00022777"/>
    </source>
</evidence>
<dbReference type="EMBL" id="SRMA01024004">
    <property type="protein sequence ID" value="TRZ02162.1"/>
    <property type="molecule type" value="Genomic_DNA"/>
</dbReference>
<reference evidence="23 24" key="1">
    <citation type="journal article" date="2019" name="Sci. Data">
        <title>Hybrid genome assembly and annotation of Danionella translucida.</title>
        <authorList>
            <person name="Kadobianskyi M."/>
            <person name="Schulze L."/>
            <person name="Schuelke M."/>
            <person name="Judkewitz B."/>
        </authorList>
    </citation>
    <scope>NUCLEOTIDE SEQUENCE [LARGE SCALE GENOMIC DNA]</scope>
    <source>
        <strain evidence="23 24">Bolton</strain>
    </source>
</reference>
<feature type="region of interest" description="Disordered" evidence="20">
    <location>
        <begin position="693"/>
        <end position="731"/>
    </location>
</feature>
<dbReference type="InterPro" id="IPR001245">
    <property type="entry name" value="Ser-Thr/Tyr_kinase_cat_dom"/>
</dbReference>
<dbReference type="FunFam" id="1.20.80.10:FF:000004">
    <property type="entry name" value="Protein-tyrosine kinase 2-beta isoform 1"/>
    <property type="match status" value="1"/>
</dbReference>
<feature type="domain" description="Protein kinase" evidence="21">
    <location>
        <begin position="423"/>
        <end position="692"/>
    </location>
</feature>
<comment type="caution">
    <text evidence="23">The sequence shown here is derived from an EMBL/GenBank/DDBJ whole genome shotgun (WGS) entry which is preliminary data.</text>
</comment>
<evidence type="ECO:0000256" key="5">
    <source>
        <dbReference type="ARBA" id="ARBA00011903"/>
    </source>
</evidence>
<dbReference type="Pfam" id="PF03623">
    <property type="entry name" value="Focal_AT"/>
    <property type="match status" value="1"/>
</dbReference>
<dbReference type="Gene3D" id="1.10.510.10">
    <property type="entry name" value="Transferase(Phosphotransferase) domain 1"/>
    <property type="match status" value="1"/>
</dbReference>
<dbReference type="InterPro" id="IPR011993">
    <property type="entry name" value="PH-like_dom_sf"/>
</dbReference>
<dbReference type="GO" id="GO:0005524">
    <property type="term" value="F:ATP binding"/>
    <property type="evidence" value="ECO:0007669"/>
    <property type="project" value="UniProtKB-KW"/>
</dbReference>
<dbReference type="InterPro" id="IPR029071">
    <property type="entry name" value="Ubiquitin-like_domsf"/>
</dbReference>
<proteinExistence type="inferred from homology"/>
<dbReference type="InterPro" id="IPR049385">
    <property type="entry name" value="FAK1-like_FERM_C"/>
</dbReference>
<evidence type="ECO:0000256" key="10">
    <source>
        <dbReference type="ARBA" id="ARBA00022741"/>
    </source>
</evidence>
<dbReference type="SUPFAM" id="SSF50729">
    <property type="entry name" value="PH domain-like"/>
    <property type="match status" value="1"/>
</dbReference>
<keyword evidence="6" id="KW-1003">Cell membrane</keyword>
<evidence type="ECO:0000259" key="21">
    <source>
        <dbReference type="PROSITE" id="PS50011"/>
    </source>
</evidence>
<dbReference type="OrthoDB" id="9976756at2759"/>
<dbReference type="Pfam" id="PF00373">
    <property type="entry name" value="FERM_M"/>
    <property type="match status" value="1"/>
</dbReference>
<evidence type="ECO:0000256" key="16">
    <source>
        <dbReference type="ARBA" id="ARBA00023273"/>
    </source>
</evidence>
<keyword evidence="7" id="KW-0963">Cytoplasm</keyword>
<feature type="region of interest" description="Disordered" evidence="20">
    <location>
        <begin position="1"/>
        <end position="28"/>
    </location>
</feature>
<evidence type="ECO:0000256" key="13">
    <source>
        <dbReference type="ARBA" id="ARBA00022949"/>
    </source>
</evidence>
<dbReference type="FunFam" id="3.30.200.20:FF:000194">
    <property type="entry name" value="protein-tyrosine kinase 2-beta isoform X1"/>
    <property type="match status" value="1"/>
</dbReference>
<dbReference type="InterPro" id="IPR019749">
    <property type="entry name" value="Band_41_domain"/>
</dbReference>
<dbReference type="Proteomes" id="UP000316079">
    <property type="component" value="Unassembled WGS sequence"/>
</dbReference>
<feature type="coiled-coil region" evidence="19">
    <location>
        <begin position="802"/>
        <end position="829"/>
    </location>
</feature>
<dbReference type="Gene3D" id="1.20.80.10">
    <property type="match status" value="1"/>
</dbReference>
<evidence type="ECO:0000313" key="23">
    <source>
        <dbReference type="EMBL" id="TRZ02162.1"/>
    </source>
</evidence>
<dbReference type="Pfam" id="PF18038">
    <property type="entry name" value="FERM_N_2"/>
    <property type="match status" value="1"/>
</dbReference>
<dbReference type="CDD" id="cd14473">
    <property type="entry name" value="FERM_B-lobe"/>
    <property type="match status" value="1"/>
</dbReference>
<dbReference type="EC" id="2.7.10.2" evidence="5"/>
<evidence type="ECO:0000256" key="20">
    <source>
        <dbReference type="SAM" id="MobiDB-lite"/>
    </source>
</evidence>
<keyword evidence="13" id="KW-0965">Cell junction</keyword>
<keyword evidence="24" id="KW-1185">Reference proteome</keyword>
<evidence type="ECO:0000256" key="6">
    <source>
        <dbReference type="ARBA" id="ARBA00022475"/>
    </source>
</evidence>
<gene>
    <name evidence="23" type="ORF">DNTS_007281</name>
</gene>
<dbReference type="SUPFAM" id="SSF68993">
    <property type="entry name" value="FAT domain of focal adhesion kinase"/>
    <property type="match status" value="1"/>
</dbReference>
<dbReference type="InterPro" id="IPR000299">
    <property type="entry name" value="FERM_domain"/>
</dbReference>